<feature type="region of interest" description="Disordered" evidence="1">
    <location>
        <begin position="95"/>
        <end position="127"/>
    </location>
</feature>
<sequence length="127" mass="14598">MTSLQPCSDLTWHDMVLLLSRTSHSPRHPDPHGLTQLHDPLEHLTATYSRPHRAVGDRVFRSNSAPRVRIRFRPSDVKGRCRGGAELQIGAVNDRREEKTAVEREGRIGKKEERMEMPEKEGQVERQ</sequence>
<proteinExistence type="predicted"/>
<gene>
    <name evidence="2" type="ORF">RRG08_016511</name>
</gene>
<keyword evidence="3" id="KW-1185">Reference proteome</keyword>
<name>A0AAE0YA10_9GAST</name>
<dbReference type="AlphaFoldDB" id="A0AAE0YA10"/>
<organism evidence="2 3">
    <name type="scientific">Elysia crispata</name>
    <name type="common">lettuce slug</name>
    <dbReference type="NCBI Taxonomy" id="231223"/>
    <lineage>
        <taxon>Eukaryota</taxon>
        <taxon>Metazoa</taxon>
        <taxon>Spiralia</taxon>
        <taxon>Lophotrochozoa</taxon>
        <taxon>Mollusca</taxon>
        <taxon>Gastropoda</taxon>
        <taxon>Heterobranchia</taxon>
        <taxon>Euthyneura</taxon>
        <taxon>Panpulmonata</taxon>
        <taxon>Sacoglossa</taxon>
        <taxon>Placobranchoidea</taxon>
        <taxon>Plakobranchidae</taxon>
        <taxon>Elysia</taxon>
    </lineage>
</organism>
<evidence type="ECO:0000313" key="3">
    <source>
        <dbReference type="Proteomes" id="UP001283361"/>
    </source>
</evidence>
<accession>A0AAE0YA10</accession>
<feature type="region of interest" description="Disordered" evidence="1">
    <location>
        <begin position="22"/>
        <end position="43"/>
    </location>
</feature>
<dbReference type="Proteomes" id="UP001283361">
    <property type="component" value="Unassembled WGS sequence"/>
</dbReference>
<dbReference type="EMBL" id="JAWDGP010006665">
    <property type="protein sequence ID" value="KAK3737207.1"/>
    <property type="molecule type" value="Genomic_DNA"/>
</dbReference>
<protein>
    <submittedName>
        <fullName evidence="2">Uncharacterized protein</fullName>
    </submittedName>
</protein>
<comment type="caution">
    <text evidence="2">The sequence shown here is derived from an EMBL/GenBank/DDBJ whole genome shotgun (WGS) entry which is preliminary data.</text>
</comment>
<evidence type="ECO:0000313" key="2">
    <source>
        <dbReference type="EMBL" id="KAK3737207.1"/>
    </source>
</evidence>
<reference evidence="2" key="1">
    <citation type="journal article" date="2023" name="G3 (Bethesda)">
        <title>A reference genome for the long-term kleptoplast-retaining sea slug Elysia crispata morphotype clarki.</title>
        <authorList>
            <person name="Eastman K.E."/>
            <person name="Pendleton A.L."/>
            <person name="Shaikh M.A."/>
            <person name="Suttiyut T."/>
            <person name="Ogas R."/>
            <person name="Tomko P."/>
            <person name="Gavelis G."/>
            <person name="Widhalm J.R."/>
            <person name="Wisecaver J.H."/>
        </authorList>
    </citation>
    <scope>NUCLEOTIDE SEQUENCE</scope>
    <source>
        <strain evidence="2">ECLA1</strain>
    </source>
</reference>
<evidence type="ECO:0000256" key="1">
    <source>
        <dbReference type="SAM" id="MobiDB-lite"/>
    </source>
</evidence>